<evidence type="ECO:0000313" key="1">
    <source>
        <dbReference type="EMBL" id="MCI10352.1"/>
    </source>
</evidence>
<dbReference type="Proteomes" id="UP000265520">
    <property type="component" value="Unassembled WGS sequence"/>
</dbReference>
<evidence type="ECO:0000313" key="2">
    <source>
        <dbReference type="Proteomes" id="UP000265520"/>
    </source>
</evidence>
<gene>
    <name evidence="1" type="ORF">A2U01_0031445</name>
</gene>
<dbReference type="EMBL" id="LXQA010075899">
    <property type="protein sequence ID" value="MCI10352.1"/>
    <property type="molecule type" value="Genomic_DNA"/>
</dbReference>
<accession>A0A392PF26</accession>
<keyword evidence="2" id="KW-1185">Reference proteome</keyword>
<sequence>MVSVCVLCAVETETTPHLFLHCTFTVALWRWPGAYYTVQFDNSSFLSIFGSYNHAWSMQVQQLALATITHVFHTIWMARNVIRFNNASIMLQATKMKIHFTITLDSDLLSLFFDLLFLPFAVQFYLCLLY</sequence>
<protein>
    <submittedName>
        <fullName evidence="1">Putative ribonuclease H protein</fullName>
    </submittedName>
</protein>
<name>A0A392PF26_9FABA</name>
<dbReference type="AlphaFoldDB" id="A0A392PF26"/>
<feature type="non-terminal residue" evidence="1">
    <location>
        <position position="130"/>
    </location>
</feature>
<comment type="caution">
    <text evidence="1">The sequence shown here is derived from an EMBL/GenBank/DDBJ whole genome shotgun (WGS) entry which is preliminary data.</text>
</comment>
<organism evidence="1 2">
    <name type="scientific">Trifolium medium</name>
    <dbReference type="NCBI Taxonomy" id="97028"/>
    <lineage>
        <taxon>Eukaryota</taxon>
        <taxon>Viridiplantae</taxon>
        <taxon>Streptophyta</taxon>
        <taxon>Embryophyta</taxon>
        <taxon>Tracheophyta</taxon>
        <taxon>Spermatophyta</taxon>
        <taxon>Magnoliopsida</taxon>
        <taxon>eudicotyledons</taxon>
        <taxon>Gunneridae</taxon>
        <taxon>Pentapetalae</taxon>
        <taxon>rosids</taxon>
        <taxon>fabids</taxon>
        <taxon>Fabales</taxon>
        <taxon>Fabaceae</taxon>
        <taxon>Papilionoideae</taxon>
        <taxon>50 kb inversion clade</taxon>
        <taxon>NPAAA clade</taxon>
        <taxon>Hologalegina</taxon>
        <taxon>IRL clade</taxon>
        <taxon>Trifolieae</taxon>
        <taxon>Trifolium</taxon>
    </lineage>
</organism>
<proteinExistence type="predicted"/>
<reference evidence="1 2" key="1">
    <citation type="journal article" date="2018" name="Front. Plant Sci.">
        <title>Red Clover (Trifolium pratense) and Zigzag Clover (T. medium) - A Picture of Genomic Similarities and Differences.</title>
        <authorList>
            <person name="Dluhosova J."/>
            <person name="Istvanek J."/>
            <person name="Nedelnik J."/>
            <person name="Repkova J."/>
        </authorList>
    </citation>
    <scope>NUCLEOTIDE SEQUENCE [LARGE SCALE GENOMIC DNA]</scope>
    <source>
        <strain evidence="2">cv. 10/8</strain>
        <tissue evidence="1">Leaf</tissue>
    </source>
</reference>